<protein>
    <submittedName>
        <fullName evidence="2">Uncharacterized protein</fullName>
    </submittedName>
</protein>
<feature type="non-terminal residue" evidence="2">
    <location>
        <position position="439"/>
    </location>
</feature>
<evidence type="ECO:0000256" key="1">
    <source>
        <dbReference type="SAM" id="MobiDB-lite"/>
    </source>
</evidence>
<gene>
    <name evidence="2" type="ORF">PENTCL1PPCAC_2051</name>
</gene>
<feature type="region of interest" description="Disordered" evidence="1">
    <location>
        <begin position="1"/>
        <end position="28"/>
    </location>
</feature>
<reference evidence="2" key="1">
    <citation type="submission" date="2023-10" db="EMBL/GenBank/DDBJ databases">
        <title>Genome assembly of Pristionchus species.</title>
        <authorList>
            <person name="Yoshida K."/>
            <person name="Sommer R.J."/>
        </authorList>
    </citation>
    <scope>NUCLEOTIDE SEQUENCE</scope>
    <source>
        <strain evidence="2">RS0144</strain>
    </source>
</reference>
<feature type="compositionally biased region" description="Polar residues" evidence="1">
    <location>
        <begin position="280"/>
        <end position="291"/>
    </location>
</feature>
<feature type="region of interest" description="Disordered" evidence="1">
    <location>
        <begin position="311"/>
        <end position="395"/>
    </location>
</feature>
<feature type="compositionally biased region" description="Pro residues" evidence="1">
    <location>
        <begin position="47"/>
        <end position="66"/>
    </location>
</feature>
<keyword evidence="3" id="KW-1185">Reference proteome</keyword>
<feature type="region of interest" description="Disordered" evidence="1">
    <location>
        <begin position="260"/>
        <end position="299"/>
    </location>
</feature>
<name>A0AAV5S9Q1_9BILA</name>
<feature type="compositionally biased region" description="Low complexity" evidence="1">
    <location>
        <begin position="335"/>
        <end position="358"/>
    </location>
</feature>
<organism evidence="2 3">
    <name type="scientific">Pristionchus entomophagus</name>
    <dbReference type="NCBI Taxonomy" id="358040"/>
    <lineage>
        <taxon>Eukaryota</taxon>
        <taxon>Metazoa</taxon>
        <taxon>Ecdysozoa</taxon>
        <taxon>Nematoda</taxon>
        <taxon>Chromadorea</taxon>
        <taxon>Rhabditida</taxon>
        <taxon>Rhabditina</taxon>
        <taxon>Diplogasteromorpha</taxon>
        <taxon>Diplogasteroidea</taxon>
        <taxon>Neodiplogasteridae</taxon>
        <taxon>Pristionchus</taxon>
    </lineage>
</organism>
<feature type="region of interest" description="Disordered" evidence="1">
    <location>
        <begin position="40"/>
        <end position="75"/>
    </location>
</feature>
<feature type="non-terminal residue" evidence="2">
    <location>
        <position position="1"/>
    </location>
</feature>
<dbReference type="EMBL" id="BTSX01000001">
    <property type="protein sequence ID" value="GMS79876.1"/>
    <property type="molecule type" value="Genomic_DNA"/>
</dbReference>
<proteinExistence type="predicted"/>
<comment type="caution">
    <text evidence="2">The sequence shown here is derived from an EMBL/GenBank/DDBJ whole genome shotgun (WGS) entry which is preliminary data.</text>
</comment>
<accession>A0AAV5S9Q1</accession>
<dbReference type="Proteomes" id="UP001432027">
    <property type="component" value="Unassembled WGS sequence"/>
</dbReference>
<sequence>DRMRPRESNAASGIRPIATKTIEKRKLKGEQLKAAREKYSNFSRAALPPPTITVPLPRPSRIPPPSASALSRPTPVFRPDPAAAAAIRRGPQPAAITTGRPSTVPRASLVPRASFMERPTVRASAPRPSMIPHDPDAPLLGLPFGSNSNLLSSSSSATARGGTVAFEPMVESLGRILRNEPLPMAPGARASSIARRHMPRPSMAPGGINIFTATGMERLEAERLLAATPGIRRAVNRLDESGGAHRSRVRFEVVESIQEQRESVGDEVDEEPSSSTSSSILQPTLTLNQPSMIRREPSSLSSLYLQSTTRRNDWCDPPRSILKQKRRSSRGAAPSSSSSSTLVSSSSTSIVVNSTVETAAIPDENQPARDTPSRNRPSPMRNGSSKKKKRKNPMMEVFAALDGMNEEEKRETPIGMMEACMDKLKKMIIEKKKEKEEEE</sequence>
<dbReference type="AlphaFoldDB" id="A0AAV5S9Q1"/>
<evidence type="ECO:0000313" key="2">
    <source>
        <dbReference type="EMBL" id="GMS79876.1"/>
    </source>
</evidence>
<evidence type="ECO:0000313" key="3">
    <source>
        <dbReference type="Proteomes" id="UP001432027"/>
    </source>
</evidence>